<evidence type="ECO:0008006" key="3">
    <source>
        <dbReference type="Google" id="ProtNLM"/>
    </source>
</evidence>
<dbReference type="Gene3D" id="3.30.420.10">
    <property type="entry name" value="Ribonuclease H-like superfamily/Ribonuclease H"/>
    <property type="match status" value="1"/>
</dbReference>
<sequence>LVDDDCRSVWAVNNQDFVEAYRCQAVVVQSFVKMLQTQRDENWCLPVMYTVCLDLRLLAMHADRTLTVKGIGRPKETLEKAAECLMACFRVCAADNRSSEDYTKRWGMLALVNQLFKVYFRINKLHLCKPLIRAIDSSSFKDQFALGQRVTYRYYVGRKAMFDSDYKAGKWCEGSASDEFLTFAFEHCHRQCRRNKRLILIYLIPVKMLLGYMPSPAVLEKYDLTQFTDVVQAVQQGNILQLNRVIQQHETFFIKCGIYLLLEKLKTITFRNLFKKVLDNSKAALLSIVSKHTPSSQTAEITKMLSQLISLNKRIVFQWITSHCGILGNENADALAKKGSTATYRPVTKSTFYSVKRFIKSTYLDFNKQNLITQSQGKKWNSLHQNPQLIPDLPRKSSVTAFRLATGHDCLTKHLHRIGIYQSPNCPLCNSNQEMDPEHLKICASVAGHDNIFEKYWSARGQMTLLSNAWH</sequence>
<dbReference type="Proteomes" id="UP001148838">
    <property type="component" value="Unassembled WGS sequence"/>
</dbReference>
<dbReference type="PANTHER" id="PTHR12732">
    <property type="entry name" value="UNCHARACTERIZED PROTEASOME COMPONENT REGION PCI-CONTAINING"/>
    <property type="match status" value="1"/>
</dbReference>
<proteinExistence type="predicted"/>
<protein>
    <recommendedName>
        <fullName evidence="3">RNase H type-1 domain-containing protein</fullName>
    </recommendedName>
</protein>
<name>A0ABQ8SR80_PERAM</name>
<organism evidence="1 2">
    <name type="scientific">Periplaneta americana</name>
    <name type="common">American cockroach</name>
    <name type="synonym">Blatta americana</name>
    <dbReference type="NCBI Taxonomy" id="6978"/>
    <lineage>
        <taxon>Eukaryota</taxon>
        <taxon>Metazoa</taxon>
        <taxon>Ecdysozoa</taxon>
        <taxon>Arthropoda</taxon>
        <taxon>Hexapoda</taxon>
        <taxon>Insecta</taxon>
        <taxon>Pterygota</taxon>
        <taxon>Neoptera</taxon>
        <taxon>Polyneoptera</taxon>
        <taxon>Dictyoptera</taxon>
        <taxon>Blattodea</taxon>
        <taxon>Blattoidea</taxon>
        <taxon>Blattidae</taxon>
        <taxon>Blattinae</taxon>
        <taxon>Periplaneta</taxon>
    </lineage>
</organism>
<feature type="non-terminal residue" evidence="1">
    <location>
        <position position="1"/>
    </location>
</feature>
<evidence type="ECO:0000313" key="2">
    <source>
        <dbReference type="Proteomes" id="UP001148838"/>
    </source>
</evidence>
<gene>
    <name evidence="1" type="ORF">ANN_18940</name>
</gene>
<dbReference type="InterPro" id="IPR045114">
    <property type="entry name" value="Csn12-like"/>
</dbReference>
<dbReference type="SMART" id="SM00753">
    <property type="entry name" value="PAM"/>
    <property type="match status" value="1"/>
</dbReference>
<dbReference type="InterPro" id="IPR036397">
    <property type="entry name" value="RNaseH_sf"/>
</dbReference>
<evidence type="ECO:0000313" key="1">
    <source>
        <dbReference type="EMBL" id="KAJ4436309.1"/>
    </source>
</evidence>
<dbReference type="EMBL" id="JAJSOF020000023">
    <property type="protein sequence ID" value="KAJ4436309.1"/>
    <property type="molecule type" value="Genomic_DNA"/>
</dbReference>
<dbReference type="SUPFAM" id="SSF53098">
    <property type="entry name" value="Ribonuclease H-like"/>
    <property type="match status" value="1"/>
</dbReference>
<keyword evidence="2" id="KW-1185">Reference proteome</keyword>
<accession>A0ABQ8SR80</accession>
<dbReference type="InterPro" id="IPR012337">
    <property type="entry name" value="RNaseH-like_sf"/>
</dbReference>
<comment type="caution">
    <text evidence="1">The sequence shown here is derived from an EMBL/GenBank/DDBJ whole genome shotgun (WGS) entry which is preliminary data.</text>
</comment>
<reference evidence="1 2" key="1">
    <citation type="journal article" date="2022" name="Allergy">
        <title>Genome assembly and annotation of Periplaneta americana reveal a comprehensive cockroach allergen profile.</title>
        <authorList>
            <person name="Wang L."/>
            <person name="Xiong Q."/>
            <person name="Saelim N."/>
            <person name="Wang L."/>
            <person name="Nong W."/>
            <person name="Wan A.T."/>
            <person name="Shi M."/>
            <person name="Liu X."/>
            <person name="Cao Q."/>
            <person name="Hui J.H.L."/>
            <person name="Sookrung N."/>
            <person name="Leung T.F."/>
            <person name="Tungtrongchitr A."/>
            <person name="Tsui S.K.W."/>
        </authorList>
    </citation>
    <scope>NUCLEOTIDE SEQUENCE [LARGE SCALE GENOMIC DNA]</scope>
    <source>
        <strain evidence="1">PWHHKU_190912</strain>
    </source>
</reference>
<dbReference type="PANTHER" id="PTHR12732:SF0">
    <property type="entry name" value="PCI DOMAIN-CONTAINING PROTEIN 2"/>
    <property type="match status" value="1"/>
</dbReference>